<evidence type="ECO:0000256" key="6">
    <source>
        <dbReference type="ARBA" id="ARBA00023163"/>
    </source>
</evidence>
<dbReference type="Gene3D" id="3.90.430.10">
    <property type="entry name" value="Copper fist DNA-binding domain"/>
    <property type="match status" value="1"/>
</dbReference>
<evidence type="ECO:0000256" key="2">
    <source>
        <dbReference type="ARBA" id="ARBA00022723"/>
    </source>
</evidence>
<accession>A0A9W9EIH2</accession>
<name>A0A9W9EIH2_9EURO</name>
<dbReference type="InterPro" id="IPR051763">
    <property type="entry name" value="Copper_Homeo_Regul"/>
</dbReference>
<dbReference type="GO" id="GO:0000981">
    <property type="term" value="F:DNA-binding transcription factor activity, RNA polymerase II-specific"/>
    <property type="evidence" value="ECO:0007669"/>
    <property type="project" value="TreeGrafter"/>
</dbReference>
<dbReference type="PANTHER" id="PTHR28088:SF9">
    <property type="entry name" value="TRANSCRIPTION FACTOR GRISEA, PUTATIVE (AFU_ORTHOLOGUE AFUA_1G13190)-RELATED"/>
    <property type="match status" value="1"/>
</dbReference>
<evidence type="ECO:0000256" key="4">
    <source>
        <dbReference type="ARBA" id="ARBA00023008"/>
    </source>
</evidence>
<dbReference type="AlphaFoldDB" id="A0A9W9EIH2"/>
<dbReference type="SMART" id="SM01090">
    <property type="entry name" value="Copper-fist"/>
    <property type="match status" value="1"/>
</dbReference>
<dbReference type="EMBL" id="JAPQKI010000011">
    <property type="protein sequence ID" value="KAJ5082446.1"/>
    <property type="molecule type" value="Genomic_DNA"/>
</dbReference>
<dbReference type="GO" id="GO:0005634">
    <property type="term" value="C:nucleus"/>
    <property type="evidence" value="ECO:0007669"/>
    <property type="project" value="UniProtKB-SubCell"/>
</dbReference>
<dbReference type="GO" id="GO:0005507">
    <property type="term" value="F:copper ion binding"/>
    <property type="evidence" value="ECO:0007669"/>
    <property type="project" value="InterPro"/>
</dbReference>
<dbReference type="SMART" id="SM00412">
    <property type="entry name" value="Cu_FIST"/>
    <property type="match status" value="1"/>
</dbReference>
<dbReference type="FunFam" id="3.90.430.10:FF:000001">
    <property type="entry name" value="Copper fist DNA-binding protein"/>
    <property type="match status" value="1"/>
</dbReference>
<keyword evidence="7" id="KW-0539">Nucleus</keyword>
<dbReference type="PANTHER" id="PTHR28088">
    <property type="entry name" value="TRANSCRIPTIONAL ACTIVATOR HAA1-RELATED"/>
    <property type="match status" value="1"/>
</dbReference>
<evidence type="ECO:0000256" key="7">
    <source>
        <dbReference type="ARBA" id="ARBA00023242"/>
    </source>
</evidence>
<dbReference type="SUPFAM" id="SSF57879">
    <property type="entry name" value="Zinc domain conserved in yeast copper-regulated transcription factors"/>
    <property type="match status" value="1"/>
</dbReference>
<evidence type="ECO:0000313" key="10">
    <source>
        <dbReference type="EMBL" id="KAJ5082446.1"/>
    </source>
</evidence>
<keyword evidence="6" id="KW-0804">Transcription</keyword>
<protein>
    <recommendedName>
        <fullName evidence="9">Copper-fist domain-containing protein</fullName>
    </recommendedName>
</protein>
<keyword evidence="4" id="KW-0186">Copper</keyword>
<evidence type="ECO:0000256" key="1">
    <source>
        <dbReference type="ARBA" id="ARBA00004123"/>
    </source>
</evidence>
<evidence type="ECO:0000313" key="11">
    <source>
        <dbReference type="Proteomes" id="UP001149074"/>
    </source>
</evidence>
<dbReference type="GO" id="GO:0006878">
    <property type="term" value="P:intracellular copper ion homeostasis"/>
    <property type="evidence" value="ECO:0007669"/>
    <property type="project" value="TreeGrafter"/>
</dbReference>
<dbReference type="InterPro" id="IPR001083">
    <property type="entry name" value="Cu_fist_DNA-bd_dom"/>
</dbReference>
<dbReference type="PRINTS" id="PR00617">
    <property type="entry name" value="COPPERFIST"/>
</dbReference>
<comment type="subcellular location">
    <subcellularLocation>
        <location evidence="1">Nucleus</location>
    </subcellularLocation>
</comment>
<feature type="region of interest" description="Disordered" evidence="8">
    <location>
        <begin position="443"/>
        <end position="487"/>
    </location>
</feature>
<dbReference type="InterPro" id="IPR036395">
    <property type="entry name" value="Cu_fist_DNA-bd_dom_sf"/>
</dbReference>
<dbReference type="Pfam" id="PF00649">
    <property type="entry name" value="Copper-fist"/>
    <property type="match status" value="1"/>
</dbReference>
<evidence type="ECO:0000256" key="5">
    <source>
        <dbReference type="ARBA" id="ARBA00023015"/>
    </source>
</evidence>
<dbReference type="Proteomes" id="UP001149074">
    <property type="component" value="Unassembled WGS sequence"/>
</dbReference>
<evidence type="ECO:0000259" key="9">
    <source>
        <dbReference type="PROSITE" id="PS50073"/>
    </source>
</evidence>
<feature type="region of interest" description="Disordered" evidence="8">
    <location>
        <begin position="80"/>
        <end position="117"/>
    </location>
</feature>
<keyword evidence="2" id="KW-0479">Metal-binding</keyword>
<dbReference type="GO" id="GO:0000978">
    <property type="term" value="F:RNA polymerase II cis-regulatory region sequence-specific DNA binding"/>
    <property type="evidence" value="ECO:0007669"/>
    <property type="project" value="TreeGrafter"/>
</dbReference>
<dbReference type="GO" id="GO:0006879">
    <property type="term" value="P:intracellular iron ion homeostasis"/>
    <property type="evidence" value="ECO:0007669"/>
    <property type="project" value="TreeGrafter"/>
</dbReference>
<dbReference type="RefSeq" id="XP_056468968.1">
    <property type="nucleotide sequence ID" value="XM_056623980.1"/>
</dbReference>
<keyword evidence="11" id="KW-1185">Reference proteome</keyword>
<feature type="compositionally biased region" description="Polar residues" evidence="8">
    <location>
        <begin position="86"/>
        <end position="106"/>
    </location>
</feature>
<keyword evidence="3" id="KW-0862">Zinc</keyword>
<organism evidence="10 11">
    <name type="scientific">Penicillium argentinense</name>
    <dbReference type="NCBI Taxonomy" id="1131581"/>
    <lineage>
        <taxon>Eukaryota</taxon>
        <taxon>Fungi</taxon>
        <taxon>Dikarya</taxon>
        <taxon>Ascomycota</taxon>
        <taxon>Pezizomycotina</taxon>
        <taxon>Eurotiomycetes</taxon>
        <taxon>Eurotiomycetidae</taxon>
        <taxon>Eurotiales</taxon>
        <taxon>Aspergillaceae</taxon>
        <taxon>Penicillium</taxon>
    </lineage>
</organism>
<comment type="caution">
    <text evidence="10">The sequence shown here is derived from an EMBL/GenBank/DDBJ whole genome shotgun (WGS) entry which is preliminary data.</text>
</comment>
<sequence>MPYDEEGVKWSCEPCIRGHRSSKCDHFERIMMKVPKAGRPLSKCPHVKGTCSCQKTYAVMVRIPKGSSCLCRPVKLLEGGDKHDSAQGSRSHPTPSSSPASNNQWKVQKASRKNETVQYASERVAKALENRPDLDAMPNNVKVEEGPSSDSCGYSLWQLPQTSQSNCCSKKPQAEHQPPLVAQNGGGSCCGGGSASQPAAPSTQMPEYPIYPTYSTYQPSQPASWSGAPYTQYSTSQAPWQNATAPMQGPFMPAFGTHGNQFPFGQMNGLETPHSQTSMSFTPTSQTPAYTPGNTSADSNNDCECGDGCQCLGCAVHPFNNTTRQHVQEMGAMMTLNGYEKTPDSMTPAYQPSANSGSAISIPPSYYVPQNHHHIESYPDHHVNQQLMPSSEYYTLEYPVQIPSACSDVTGSCQCGSDCSCVGCLTHSGHTGMSMQSFLPQSMGQNNSAAGQAQPGPYDLLSDEMYPPELNDNAPFHQQQASGAADGHTSRIPVLENVDTHCLSPRTLQTSMM</sequence>
<reference evidence="10" key="2">
    <citation type="journal article" date="2023" name="IMA Fungus">
        <title>Comparative genomic study of the Penicillium genus elucidates a diverse pangenome and 15 lateral gene transfer events.</title>
        <authorList>
            <person name="Petersen C."/>
            <person name="Sorensen T."/>
            <person name="Nielsen M.R."/>
            <person name="Sondergaard T.E."/>
            <person name="Sorensen J.L."/>
            <person name="Fitzpatrick D.A."/>
            <person name="Frisvad J.C."/>
            <person name="Nielsen K.L."/>
        </authorList>
    </citation>
    <scope>NUCLEOTIDE SEQUENCE</scope>
    <source>
        <strain evidence="10">IBT 30761</strain>
    </source>
</reference>
<proteinExistence type="predicted"/>
<dbReference type="OrthoDB" id="5600085at2759"/>
<gene>
    <name evidence="10" type="ORF">N7532_011489</name>
</gene>
<feature type="domain" description="Copper-fist" evidence="9">
    <location>
        <begin position="6"/>
        <end position="41"/>
    </location>
</feature>
<dbReference type="GO" id="GO:0045944">
    <property type="term" value="P:positive regulation of transcription by RNA polymerase II"/>
    <property type="evidence" value="ECO:0007669"/>
    <property type="project" value="TreeGrafter"/>
</dbReference>
<reference evidence="10" key="1">
    <citation type="submission" date="2022-11" db="EMBL/GenBank/DDBJ databases">
        <authorList>
            <person name="Petersen C."/>
        </authorList>
    </citation>
    <scope>NUCLEOTIDE SEQUENCE</scope>
    <source>
        <strain evidence="10">IBT 30761</strain>
    </source>
</reference>
<evidence type="ECO:0000256" key="3">
    <source>
        <dbReference type="ARBA" id="ARBA00022833"/>
    </source>
</evidence>
<dbReference type="GeneID" id="81362959"/>
<dbReference type="PROSITE" id="PS50073">
    <property type="entry name" value="COPPER_FIST_2"/>
    <property type="match status" value="1"/>
</dbReference>
<keyword evidence="5" id="KW-0805">Transcription regulation</keyword>
<evidence type="ECO:0000256" key="8">
    <source>
        <dbReference type="SAM" id="MobiDB-lite"/>
    </source>
</evidence>